<evidence type="ECO:0000256" key="4">
    <source>
        <dbReference type="RuleBase" id="RU003719"/>
    </source>
</evidence>
<feature type="domain" description="D-isomer specific 2-hydroxyacid dehydrogenase catalytic" evidence="5">
    <location>
        <begin position="29"/>
        <end position="314"/>
    </location>
</feature>
<proteinExistence type="inferred from homology"/>
<dbReference type="AlphaFoldDB" id="A0A0G1DJJ5"/>
<feature type="domain" description="D-isomer specific 2-hydroxyacid dehydrogenase NAD-binding" evidence="6">
    <location>
        <begin position="112"/>
        <end position="282"/>
    </location>
</feature>
<dbReference type="Gene3D" id="3.40.50.720">
    <property type="entry name" value="NAD(P)-binding Rossmann-like Domain"/>
    <property type="match status" value="2"/>
</dbReference>
<dbReference type="SUPFAM" id="SSF52283">
    <property type="entry name" value="Formate/glycerate dehydrogenase catalytic domain-like"/>
    <property type="match status" value="1"/>
</dbReference>
<dbReference type="Pfam" id="PF00389">
    <property type="entry name" value="2-Hacid_dh"/>
    <property type="match status" value="1"/>
</dbReference>
<evidence type="ECO:0000259" key="6">
    <source>
        <dbReference type="Pfam" id="PF02826"/>
    </source>
</evidence>
<protein>
    <submittedName>
        <fullName evidence="7">Glyoxylate reductase</fullName>
    </submittedName>
</protein>
<keyword evidence="3" id="KW-0520">NAD</keyword>
<accession>A0A0G1DJJ5</accession>
<evidence type="ECO:0000313" key="7">
    <source>
        <dbReference type="EMBL" id="KKS71011.1"/>
    </source>
</evidence>
<dbReference type="PATRIC" id="fig|1618425.3.peg.182"/>
<dbReference type="InterPro" id="IPR006139">
    <property type="entry name" value="D-isomer_2_OHA_DH_cat_dom"/>
</dbReference>
<comment type="similarity">
    <text evidence="1 4">Belongs to the D-isomer specific 2-hydroxyacid dehydrogenase family.</text>
</comment>
<dbReference type="InterPro" id="IPR050418">
    <property type="entry name" value="D-iso_2-hydroxyacid_DH_PdxB"/>
</dbReference>
<reference evidence="7 8" key="1">
    <citation type="journal article" date="2015" name="Nature">
        <title>rRNA introns, odd ribosomes, and small enigmatic genomes across a large radiation of phyla.</title>
        <authorList>
            <person name="Brown C.T."/>
            <person name="Hug L.A."/>
            <person name="Thomas B.C."/>
            <person name="Sharon I."/>
            <person name="Castelle C.J."/>
            <person name="Singh A."/>
            <person name="Wilkins M.J."/>
            <person name="Williams K.H."/>
            <person name="Banfield J.F."/>
        </authorList>
    </citation>
    <scope>NUCLEOTIDE SEQUENCE [LARGE SCALE GENOMIC DNA]</scope>
</reference>
<evidence type="ECO:0000259" key="5">
    <source>
        <dbReference type="Pfam" id="PF00389"/>
    </source>
</evidence>
<dbReference type="PANTHER" id="PTHR43761">
    <property type="entry name" value="D-ISOMER SPECIFIC 2-HYDROXYACID DEHYDROGENASE FAMILY PROTEIN (AFU_ORTHOLOGUE AFUA_1G13630)"/>
    <property type="match status" value="1"/>
</dbReference>
<dbReference type="InterPro" id="IPR036291">
    <property type="entry name" value="NAD(P)-bd_dom_sf"/>
</dbReference>
<evidence type="ECO:0000256" key="2">
    <source>
        <dbReference type="ARBA" id="ARBA00023002"/>
    </source>
</evidence>
<dbReference type="GO" id="GO:0051287">
    <property type="term" value="F:NAD binding"/>
    <property type="evidence" value="ECO:0007669"/>
    <property type="project" value="InterPro"/>
</dbReference>
<comment type="caution">
    <text evidence="7">The sequence shown here is derived from an EMBL/GenBank/DDBJ whole genome shotgun (WGS) entry which is preliminary data.</text>
</comment>
<dbReference type="Pfam" id="PF02826">
    <property type="entry name" value="2-Hacid_dh_C"/>
    <property type="match status" value="1"/>
</dbReference>
<dbReference type="EMBL" id="LCEJ01000007">
    <property type="protein sequence ID" value="KKS71011.1"/>
    <property type="molecule type" value="Genomic_DNA"/>
</dbReference>
<dbReference type="InterPro" id="IPR006140">
    <property type="entry name" value="D-isomer_DH_NAD-bd"/>
</dbReference>
<name>A0A0G1DJJ5_9BACT</name>
<evidence type="ECO:0000313" key="8">
    <source>
        <dbReference type="Proteomes" id="UP000034785"/>
    </source>
</evidence>
<organism evidence="7 8">
    <name type="scientific">Candidatus Daviesbacteria bacterium GW2011_GWA2_42_7</name>
    <dbReference type="NCBI Taxonomy" id="1618425"/>
    <lineage>
        <taxon>Bacteria</taxon>
        <taxon>Candidatus Daviesiibacteriota</taxon>
    </lineage>
</organism>
<sequence>MKFRKALLVNITQDNLDPIYWKRLDGLIERKVMLPKDSLRIQEELADTDCILTGFQIDVGKKEIDTAPNLKYVSVLATAYGKIDTDYARKKGIVVTNVPGYSTESVAELVFAVILEKMRDVARAKKQASQGNYLEDGFQASEIKGKVFAVLGLGNIGGRVAQIAKGFGADVRYWSKHRKKDLEKSGIKFQNADTLIKEADIVSLHFAETSETKHFLNRKRINSIKPGALIVSTVPNEITDLDALEERLKKKDITFISDHSDELDPKDAKRLSKYENCILYPPIGYISDEARIAKQEIFIGNMESFLKGKPQNQVK</sequence>
<dbReference type="GO" id="GO:0016616">
    <property type="term" value="F:oxidoreductase activity, acting on the CH-OH group of donors, NAD or NADP as acceptor"/>
    <property type="evidence" value="ECO:0007669"/>
    <property type="project" value="InterPro"/>
</dbReference>
<evidence type="ECO:0000256" key="1">
    <source>
        <dbReference type="ARBA" id="ARBA00005854"/>
    </source>
</evidence>
<keyword evidence="2 4" id="KW-0560">Oxidoreductase</keyword>
<dbReference type="SUPFAM" id="SSF51735">
    <property type="entry name" value="NAD(P)-binding Rossmann-fold domains"/>
    <property type="match status" value="1"/>
</dbReference>
<dbReference type="PANTHER" id="PTHR43761:SF1">
    <property type="entry name" value="D-ISOMER SPECIFIC 2-HYDROXYACID DEHYDROGENASE CATALYTIC DOMAIN-CONTAINING PROTEIN-RELATED"/>
    <property type="match status" value="1"/>
</dbReference>
<gene>
    <name evidence="7" type="ORF">UV41_C0007G0011</name>
</gene>
<evidence type="ECO:0000256" key="3">
    <source>
        <dbReference type="ARBA" id="ARBA00023027"/>
    </source>
</evidence>
<dbReference type="Proteomes" id="UP000034785">
    <property type="component" value="Unassembled WGS sequence"/>
</dbReference>